<sequence length="442" mass="51958">MNYVIELYVLTKQGKLWQIYLNMDENEINLEKNTLKDDYGKVLKKKKTSKSSSCSLQNLYPIIININSTNIKRKNNKFKKLSSKDYYQHNNYNKRIHITMIHQSNDLYNFCFYENYMILYSYNSCIQYIDLLSQRIASEKIRSVSSDINITVDPYTLYSTDISSISNESEPIKDFHILNLKNYNETQVTSKNQYSANESLILSGSPKKLKNNVLMIIGKNGSVLVYKIISKESKDILFNKKYHITSPIYSSCIFNNYLFITSKYYDGSRKITFYDLYNEENEEEFKEILIPKLFPSAEDIQYFKCLSIIDKNISFNQLHLNGLWTSGERDISNLLLDEKENNHGPDLNNPSKIIMPILDDINRLSTSIEEYKKDHKLLNRSIACMNETIFFLISFIDYINKNEYKELPIVLNMNINPYIEEIDSKSTIYNVTLPNLKKNEQW</sequence>
<gene>
    <name evidence="2" type="ORF">LY90DRAFT_514392</name>
</gene>
<feature type="coiled-coil region" evidence="1">
    <location>
        <begin position="361"/>
        <end position="388"/>
    </location>
</feature>
<evidence type="ECO:0000313" key="3">
    <source>
        <dbReference type="Proteomes" id="UP000193920"/>
    </source>
</evidence>
<evidence type="ECO:0000256" key="1">
    <source>
        <dbReference type="SAM" id="Coils"/>
    </source>
</evidence>
<proteinExistence type="predicted"/>
<dbReference type="AlphaFoldDB" id="A0A1Y2AR28"/>
<dbReference type="Proteomes" id="UP000193920">
    <property type="component" value="Unassembled WGS sequence"/>
</dbReference>
<organism evidence="2 3">
    <name type="scientific">Neocallimastix californiae</name>
    <dbReference type="NCBI Taxonomy" id="1754190"/>
    <lineage>
        <taxon>Eukaryota</taxon>
        <taxon>Fungi</taxon>
        <taxon>Fungi incertae sedis</taxon>
        <taxon>Chytridiomycota</taxon>
        <taxon>Chytridiomycota incertae sedis</taxon>
        <taxon>Neocallimastigomycetes</taxon>
        <taxon>Neocallimastigales</taxon>
        <taxon>Neocallimastigaceae</taxon>
        <taxon>Neocallimastix</taxon>
    </lineage>
</organism>
<dbReference type="EMBL" id="MCOG01000217">
    <property type="protein sequence ID" value="ORY24924.1"/>
    <property type="molecule type" value="Genomic_DNA"/>
</dbReference>
<keyword evidence="1" id="KW-0175">Coiled coil</keyword>
<keyword evidence="3" id="KW-1185">Reference proteome</keyword>
<protein>
    <submittedName>
        <fullName evidence="2">Uncharacterized protein</fullName>
    </submittedName>
</protein>
<dbReference type="InterPro" id="IPR036322">
    <property type="entry name" value="WD40_repeat_dom_sf"/>
</dbReference>
<dbReference type="OrthoDB" id="2144468at2759"/>
<reference evidence="2 3" key="1">
    <citation type="submission" date="2016-08" db="EMBL/GenBank/DDBJ databases">
        <title>A Parts List for Fungal Cellulosomes Revealed by Comparative Genomics.</title>
        <authorList>
            <consortium name="DOE Joint Genome Institute"/>
            <person name="Haitjema C.H."/>
            <person name="Gilmore S.P."/>
            <person name="Henske J.K."/>
            <person name="Solomon K.V."/>
            <person name="De Groot R."/>
            <person name="Kuo A."/>
            <person name="Mondo S.J."/>
            <person name="Salamov A.A."/>
            <person name="Labutti K."/>
            <person name="Zhao Z."/>
            <person name="Chiniquy J."/>
            <person name="Barry K."/>
            <person name="Brewer H.M."/>
            <person name="Purvine S.O."/>
            <person name="Wright A.T."/>
            <person name="Boxma B."/>
            <person name="Van Alen T."/>
            <person name="Hackstein J.H."/>
            <person name="Baker S.E."/>
            <person name="Grigoriev I.V."/>
            <person name="O'Malley M.A."/>
        </authorList>
    </citation>
    <scope>NUCLEOTIDE SEQUENCE [LARGE SCALE GENOMIC DNA]</scope>
    <source>
        <strain evidence="2 3">G1</strain>
    </source>
</reference>
<dbReference type="SUPFAM" id="SSF50978">
    <property type="entry name" value="WD40 repeat-like"/>
    <property type="match status" value="1"/>
</dbReference>
<accession>A0A1Y2AR28</accession>
<name>A0A1Y2AR28_9FUNG</name>
<comment type="caution">
    <text evidence="2">The sequence shown here is derived from an EMBL/GenBank/DDBJ whole genome shotgun (WGS) entry which is preliminary data.</text>
</comment>
<evidence type="ECO:0000313" key="2">
    <source>
        <dbReference type="EMBL" id="ORY24924.1"/>
    </source>
</evidence>